<evidence type="ECO:0000256" key="5">
    <source>
        <dbReference type="ARBA" id="ARBA00023069"/>
    </source>
</evidence>
<gene>
    <name evidence="8" type="ORF">GMRT_14669</name>
</gene>
<dbReference type="GO" id="GO:0005930">
    <property type="term" value="C:axoneme"/>
    <property type="evidence" value="ECO:0007669"/>
    <property type="project" value="TreeGrafter"/>
</dbReference>
<evidence type="ECO:0000256" key="4">
    <source>
        <dbReference type="ARBA" id="ARBA00022803"/>
    </source>
</evidence>
<evidence type="ECO:0000313" key="8">
    <source>
        <dbReference type="EMBL" id="TNJ26416.1"/>
    </source>
</evidence>
<evidence type="ECO:0000313" key="9">
    <source>
        <dbReference type="Proteomes" id="UP000315496"/>
    </source>
</evidence>
<dbReference type="Proteomes" id="UP000315496">
    <property type="component" value="Chromosome 5"/>
</dbReference>
<dbReference type="VEuPathDB" id="GiardiaDB:GMRT_14669"/>
<dbReference type="OrthoDB" id="2186662at2759"/>
<keyword evidence="6" id="KW-0966">Cell projection</keyword>
<comment type="similarity">
    <text evidence="7">Belongs to the IFT172 family.</text>
</comment>
<keyword evidence="5" id="KW-0969">Cilium</keyword>
<comment type="caution">
    <text evidence="8">The sequence shown here is derived from an EMBL/GenBank/DDBJ whole genome shotgun (WGS) entry which is preliminary data.</text>
</comment>
<organism evidence="8 9">
    <name type="scientific">Giardia muris</name>
    <dbReference type="NCBI Taxonomy" id="5742"/>
    <lineage>
        <taxon>Eukaryota</taxon>
        <taxon>Metamonada</taxon>
        <taxon>Diplomonadida</taxon>
        <taxon>Hexamitidae</taxon>
        <taxon>Giardiinae</taxon>
        <taxon>Giardia</taxon>
    </lineage>
</organism>
<dbReference type="Gene3D" id="2.130.10.10">
    <property type="entry name" value="YVTN repeat-like/Quinoprotein amine dehydrogenase"/>
    <property type="match status" value="1"/>
</dbReference>
<dbReference type="InterPro" id="IPR015943">
    <property type="entry name" value="WD40/YVTN_repeat-like_dom_sf"/>
</dbReference>
<keyword evidence="3" id="KW-0677">Repeat</keyword>
<keyword evidence="2" id="KW-0853">WD repeat</keyword>
<dbReference type="GO" id="GO:0036064">
    <property type="term" value="C:ciliary basal body"/>
    <property type="evidence" value="ECO:0007669"/>
    <property type="project" value="TreeGrafter"/>
</dbReference>
<proteinExistence type="inferred from homology"/>
<evidence type="ECO:0000256" key="2">
    <source>
        <dbReference type="ARBA" id="ARBA00022574"/>
    </source>
</evidence>
<evidence type="ECO:0000256" key="6">
    <source>
        <dbReference type="ARBA" id="ARBA00023273"/>
    </source>
</evidence>
<comment type="subcellular location">
    <subcellularLocation>
        <location evidence="1">Cell projection</location>
        <location evidence="1">Cilium</location>
    </subcellularLocation>
</comment>
<dbReference type="SUPFAM" id="SSF50978">
    <property type="entry name" value="WD40 repeat-like"/>
    <property type="match status" value="1"/>
</dbReference>
<keyword evidence="4" id="KW-0802">TPR repeat</keyword>
<protein>
    <submittedName>
        <fullName evidence="8">Intraflagellar transport protein IFT172</fullName>
    </submittedName>
</protein>
<dbReference type="PANTHER" id="PTHR15722:SF2">
    <property type="entry name" value="INTRAFLAGELLAR TRANSPORT PROTEIN 172 HOMOLOG"/>
    <property type="match status" value="1"/>
</dbReference>
<sequence length="1908" mass="208312">MLLRYSRNLYPPSGGDKVVMSIAWSPNSQKLGVLTADHSMYCFSDSGERQDKIGLRASDVKSANKDFIPLCCTFSPCSTMIIVGQSDRVAYIFRIGQTWSDKKSIFSRIPLDSAVTALAWASTGSSSESSPILLGTAAGNLYTYSLDSKSLGSLVSCACLLGLQTAKSSLADNQATPLGPTSVPIKDIFFLGRQSFLIVLESGLAVLFDLSTQQLKVAARHSASITAASIIAPKATGGRHYLVLADIHGRLTAYTVETGAALCTINIKGTASPFVGAASNPSGGSCIFANADGLYFLNFVNAQPPSIVYEPSASAQAIYQDSSTSFVPQPTYLAWRPDASLLTLGNSLGSVDNFVLSVGSYRYCGAEVVASAPNVSLIKLPGFSSARFSQGAISLHASLSTEIHCIKAYPKETLAALVSNPKTVPHGLYLAGIADNSVVVYSFDKDTINEVPVSLAGHDKLFFDVDACRIMLVTSPLGEFTVCHLLMQQAAQTSHFKTDVYATVRGCVRPHSSTISCFPVYADGSDRVERMLVAYLGEERTDVVVASLMPPDLCDDFSDPITVLTRYRTSRAVDWLIFSPSGSALLIRDTSGGVSVMALADYGVATLSTAIGNGIVQWADPFDVVVGQESPDTPVHVWYNPCDVEDQPDLLQVPVSADGDAWTLSHVESKPANLQKITPANLGSVSVQVILQTKQGRQSGLSLDKNLLLFNLLLEKNDVLGACQLLTTIQETSKRPCNNNLWQKLCTIALNGFNFIVASRCYAALEDVPLSKAAREIHQRAQQVSDEGLGKDRVGLYYQAQIALLRSDLDTYEGLMMSCGRIDEVLSMYRDLKLYTRAERICPPSLVAQIQNEAIDWLVSSGQVTTAGMLLAQRGDVRGALELLIQDHSYLSAFELARRALASGTSAPLGMLLETLTIKLEEARHYAQAAYLCVSGTNKEYSRALSLFRRAHHYNEAIELARQHLPQECLPVEREWAEYLFTSGQYEKAIPHFLEAMDQNMAIEAALRAGDYMTAESLLQTTPDASLCFRLAEVKYSAGDVNGAAQWLLKADQPLLAVTAYVCTGLFDDAVTFVRNNIPRQGQRDLFIQEARRIVALGEVISPPVPADGASPIQTFLAKIEGMSHIKTAFQAVELLKTAGLYEDAADLLQSHGLWDDLYAFASENSASLSNYHDLIYAVANARLLRGDKRGAANILEELCMDLYRSAGSKAEVGASHVRLKTQSSHIFQMRQDVLLEAVQLYCELDMYMEATRLAKRCNDINLLTDVFLMWLGASGNRLLIVQQMRQLSLLETVIDKAADRGLWDLCIELSDHCLDPEEARSEIHWRHGRRLEAEGRIKEAEELYVKAGKLQEVIGMYIDRGMWDEARRLASSMSSSFERERALRTIREGHARLLVNEERYAEAEGEFVALNLVEEIVSIYKAKQMWQDALRVAREHGDAQMLTDISESYAQYDQLRSGGGGSTGGARVDVLAAPTVQPVGPTVASIMDLGANGDVQKMIVNAARTGGDILFEVVYSRCAELAGLVLSHTITEATIAPDVALLSSLVPQIQELGSTEERAMTLVMAYIMKGIPLSATTGVESRGTISLVMSEACKREYLLQISRALLSLEFTEDEYLTRISKAEVRGDGLYSQARTLLLNYRGMFLSTTRGEEASKTDVLNLIPGDAELSCCFEAIHLIIQLSKHNADTRSIPTARDIVMLSASLLRYCDLIPADRCFAIAGAACQQFAALSETNTNPKVVEARAQYLSQCYVFFNRLIDIYDAMADGSKTLEGVDATDFKGSGIPWNITLPRTRYLSQARIESIKSLVLNLTMNDNSVAQELPREPCPFGCGRKVWIGACSCGECHKNSPICAITGFHVINPNTHVLPAHRACQICGCYARPAPWNNHIAKSKNCPLCQEVGFPMGK</sequence>
<evidence type="ECO:0000256" key="3">
    <source>
        <dbReference type="ARBA" id="ARBA00022737"/>
    </source>
</evidence>
<dbReference type="SUPFAM" id="SSF81901">
    <property type="entry name" value="HCP-like"/>
    <property type="match status" value="1"/>
</dbReference>
<dbReference type="GO" id="GO:0042073">
    <property type="term" value="P:intraciliary transport"/>
    <property type="evidence" value="ECO:0007669"/>
    <property type="project" value="TreeGrafter"/>
</dbReference>
<dbReference type="InterPro" id="IPR036322">
    <property type="entry name" value="WD40_repeat_dom_sf"/>
</dbReference>
<keyword evidence="9" id="KW-1185">Reference proteome</keyword>
<evidence type="ECO:0000256" key="7">
    <source>
        <dbReference type="ARBA" id="ARBA00038130"/>
    </source>
</evidence>
<dbReference type="Gene3D" id="1.25.40.470">
    <property type="match status" value="1"/>
</dbReference>
<reference evidence="8 9" key="1">
    <citation type="submission" date="2019-05" db="EMBL/GenBank/DDBJ databases">
        <title>The compact genome of Giardia muris reveals important steps in the evolution of intestinal protozoan parasites.</title>
        <authorList>
            <person name="Xu F."/>
            <person name="Jimenez-Gonzalez A."/>
            <person name="Einarsson E."/>
            <person name="Astvaldsson A."/>
            <person name="Peirasmaki D."/>
            <person name="Eckmann L."/>
            <person name="Andersson J.O."/>
            <person name="Svard S.G."/>
            <person name="Jerlstrom-Hultqvist J."/>
        </authorList>
    </citation>
    <scope>NUCLEOTIDE SEQUENCE [LARGE SCALE GENOMIC DNA]</scope>
    <source>
        <strain evidence="8 9">Roberts-Thomson</strain>
    </source>
</reference>
<evidence type="ECO:0000256" key="1">
    <source>
        <dbReference type="ARBA" id="ARBA00004138"/>
    </source>
</evidence>
<name>A0A4Z1SLA4_GIAMU</name>
<keyword evidence="8" id="KW-0282">Flagellum</keyword>
<dbReference type="GO" id="GO:0030992">
    <property type="term" value="C:intraciliary transport particle B"/>
    <property type="evidence" value="ECO:0007669"/>
    <property type="project" value="TreeGrafter"/>
</dbReference>
<dbReference type="EMBL" id="VDLU01000005">
    <property type="protein sequence ID" value="TNJ26416.1"/>
    <property type="molecule type" value="Genomic_DNA"/>
</dbReference>
<accession>A0A4Z1SLA4</accession>
<dbReference type="PANTHER" id="PTHR15722">
    <property type="entry name" value="IFT140/172-RELATED"/>
    <property type="match status" value="1"/>
</dbReference>